<accession>A0A0A9XX11</accession>
<dbReference type="EMBL" id="GBHO01018263">
    <property type="protein sequence ID" value="JAG25341.1"/>
    <property type="molecule type" value="Transcribed_RNA"/>
</dbReference>
<proteinExistence type="predicted"/>
<dbReference type="EMBL" id="GBHO01018262">
    <property type="protein sequence ID" value="JAG25342.1"/>
    <property type="molecule type" value="Transcribed_RNA"/>
</dbReference>
<feature type="region of interest" description="Disordered" evidence="1">
    <location>
        <begin position="1"/>
        <end position="46"/>
    </location>
</feature>
<sequence length="110" mass="12500">EEKDDDDDKQQQQQQLQQQKQTLQQQQLQQHINQQQSFFQSQPPAQQRVALPKLPRNLTVVSMPARPSLPQAITLSHAGITIEKQIAPSRTSSLPIERPSISVFREPATP</sequence>
<reference evidence="3" key="1">
    <citation type="journal article" date="2014" name="PLoS ONE">
        <title>Transcriptome-Based Identification of ABC Transporters in the Western Tarnished Plant Bug Lygus hesperus.</title>
        <authorList>
            <person name="Hull J.J."/>
            <person name="Chaney K."/>
            <person name="Geib S.M."/>
            <person name="Fabrick J.A."/>
            <person name="Brent C.S."/>
            <person name="Walsh D."/>
            <person name="Lavine L.C."/>
        </authorList>
    </citation>
    <scope>NUCLEOTIDE SEQUENCE</scope>
</reference>
<dbReference type="AlphaFoldDB" id="A0A0A9XX11"/>
<protein>
    <submittedName>
        <fullName evidence="3">Uncharacterized protein</fullName>
    </submittedName>
</protein>
<name>A0A0A9XX11_LYGHE</name>
<reference evidence="3" key="2">
    <citation type="submission" date="2014-07" db="EMBL/GenBank/DDBJ databases">
        <authorList>
            <person name="Hull J."/>
        </authorList>
    </citation>
    <scope>NUCLEOTIDE SEQUENCE</scope>
</reference>
<evidence type="ECO:0000256" key="1">
    <source>
        <dbReference type="SAM" id="MobiDB-lite"/>
    </source>
</evidence>
<feature type="non-terminal residue" evidence="3">
    <location>
        <position position="1"/>
    </location>
</feature>
<feature type="compositionally biased region" description="Low complexity" evidence="1">
    <location>
        <begin position="11"/>
        <end position="46"/>
    </location>
</feature>
<organism evidence="3">
    <name type="scientific">Lygus hesperus</name>
    <name type="common">Western plant bug</name>
    <dbReference type="NCBI Taxonomy" id="30085"/>
    <lineage>
        <taxon>Eukaryota</taxon>
        <taxon>Metazoa</taxon>
        <taxon>Ecdysozoa</taxon>
        <taxon>Arthropoda</taxon>
        <taxon>Hexapoda</taxon>
        <taxon>Insecta</taxon>
        <taxon>Pterygota</taxon>
        <taxon>Neoptera</taxon>
        <taxon>Paraneoptera</taxon>
        <taxon>Hemiptera</taxon>
        <taxon>Heteroptera</taxon>
        <taxon>Panheteroptera</taxon>
        <taxon>Cimicomorpha</taxon>
        <taxon>Miridae</taxon>
        <taxon>Mirini</taxon>
        <taxon>Lygus</taxon>
    </lineage>
</organism>
<evidence type="ECO:0000313" key="2">
    <source>
        <dbReference type="EMBL" id="JAG25341.1"/>
    </source>
</evidence>
<feature type="region of interest" description="Disordered" evidence="1">
    <location>
        <begin position="89"/>
        <end position="110"/>
    </location>
</feature>
<gene>
    <name evidence="2" type="ORF">CM83_69978</name>
    <name evidence="3" type="ORF">CM83_69979</name>
</gene>
<evidence type="ECO:0000313" key="3">
    <source>
        <dbReference type="EMBL" id="JAG25342.1"/>
    </source>
</evidence>